<feature type="binding site" evidence="14">
    <location>
        <position position="204"/>
    </location>
    <ligand>
        <name>NAD(+)</name>
        <dbReference type="ChEBI" id="CHEBI:57540"/>
    </ligand>
</feature>
<dbReference type="PANTHER" id="PTHR22912:SF217">
    <property type="entry name" value="DIHYDROLIPOYL DEHYDROGENASE"/>
    <property type="match status" value="1"/>
</dbReference>
<reference evidence="19 20" key="1">
    <citation type="submission" date="2019-04" db="EMBL/GenBank/DDBJ databases">
        <title>Geobacter oryzae sp. nov., ferric-reducing bacteria isolated from paddy soil.</title>
        <authorList>
            <person name="Xu Z."/>
            <person name="Masuda Y."/>
            <person name="Itoh H."/>
            <person name="Senoo K."/>
        </authorList>
    </citation>
    <scope>NUCLEOTIDE SEQUENCE [LARGE SCALE GENOMIC DNA]</scope>
    <source>
        <strain evidence="19 20">Red111</strain>
    </source>
</reference>
<keyword evidence="8 16" id="KW-0560">Oxidoreductase</keyword>
<dbReference type="Proteomes" id="UP000306416">
    <property type="component" value="Unassembled WGS sequence"/>
</dbReference>
<evidence type="ECO:0000256" key="11">
    <source>
        <dbReference type="ARBA" id="ARBA00023284"/>
    </source>
</evidence>
<dbReference type="InterPro" id="IPR004099">
    <property type="entry name" value="Pyr_nucl-diS_OxRdtase_dimer"/>
</dbReference>
<evidence type="ECO:0000256" key="1">
    <source>
        <dbReference type="ARBA" id="ARBA00004496"/>
    </source>
</evidence>
<keyword evidence="11 16" id="KW-0676">Redox-active center</keyword>
<evidence type="ECO:0000256" key="13">
    <source>
        <dbReference type="PIRSR" id="PIRSR000350-2"/>
    </source>
</evidence>
<organism evidence="19 20">
    <name type="scientific">Geomonas terrae</name>
    <dbReference type="NCBI Taxonomy" id="2562681"/>
    <lineage>
        <taxon>Bacteria</taxon>
        <taxon>Pseudomonadati</taxon>
        <taxon>Thermodesulfobacteriota</taxon>
        <taxon>Desulfuromonadia</taxon>
        <taxon>Geobacterales</taxon>
        <taxon>Geobacteraceae</taxon>
        <taxon>Geomonas</taxon>
    </lineage>
</organism>
<feature type="binding site" evidence="14">
    <location>
        <begin position="144"/>
        <end position="146"/>
    </location>
    <ligand>
        <name>FAD</name>
        <dbReference type="ChEBI" id="CHEBI:57692"/>
    </ligand>
</feature>
<evidence type="ECO:0000256" key="15">
    <source>
        <dbReference type="PIRSR" id="PIRSR000350-4"/>
    </source>
</evidence>
<dbReference type="EMBL" id="SRSC01000003">
    <property type="protein sequence ID" value="TGU71551.1"/>
    <property type="molecule type" value="Genomic_DNA"/>
</dbReference>
<keyword evidence="6 16" id="KW-0285">Flavoprotein</keyword>
<keyword evidence="5" id="KW-0963">Cytoplasm</keyword>
<dbReference type="Gene3D" id="3.30.390.30">
    <property type="match status" value="1"/>
</dbReference>
<evidence type="ECO:0000256" key="3">
    <source>
        <dbReference type="ARBA" id="ARBA00012608"/>
    </source>
</evidence>
<dbReference type="PANTHER" id="PTHR22912">
    <property type="entry name" value="DISULFIDE OXIDOREDUCTASE"/>
    <property type="match status" value="1"/>
</dbReference>
<dbReference type="EC" id="1.8.1.4" evidence="3 16"/>
<evidence type="ECO:0000256" key="9">
    <source>
        <dbReference type="ARBA" id="ARBA00023027"/>
    </source>
</evidence>
<dbReference type="Pfam" id="PF07992">
    <property type="entry name" value="Pyr_redox_2"/>
    <property type="match status" value="1"/>
</dbReference>
<dbReference type="PROSITE" id="PS00076">
    <property type="entry name" value="PYRIDINE_REDOX_1"/>
    <property type="match status" value="1"/>
</dbReference>
<feature type="disulfide bond" description="Redox-active" evidence="15">
    <location>
        <begin position="43"/>
        <end position="48"/>
    </location>
</feature>
<dbReference type="AlphaFoldDB" id="A0A4S1CDS4"/>
<feature type="domain" description="FAD/NAD(P)-binding" evidence="18">
    <location>
        <begin position="4"/>
        <end position="324"/>
    </location>
</feature>
<evidence type="ECO:0000256" key="16">
    <source>
        <dbReference type="RuleBase" id="RU003692"/>
    </source>
</evidence>
<dbReference type="InterPro" id="IPR001100">
    <property type="entry name" value="Pyr_nuc-diS_OxRdtase"/>
</dbReference>
<keyword evidence="20" id="KW-1185">Reference proteome</keyword>
<dbReference type="InterPro" id="IPR050151">
    <property type="entry name" value="Class-I_Pyr_Nuc-Dis_Oxidored"/>
</dbReference>
<dbReference type="SUPFAM" id="SSF55424">
    <property type="entry name" value="FAD/NAD-linked reductases, dimerisation (C-terminal) domain"/>
    <property type="match status" value="1"/>
</dbReference>
<feature type="binding site" evidence="14">
    <location>
        <begin position="181"/>
        <end position="188"/>
    </location>
    <ligand>
        <name>NAD(+)</name>
        <dbReference type="ChEBI" id="CHEBI:57540"/>
    </ligand>
</feature>
<feature type="domain" description="Pyridine nucleotide-disulphide oxidoreductase dimerisation" evidence="17">
    <location>
        <begin position="344"/>
        <end position="446"/>
    </location>
</feature>
<dbReference type="GO" id="GO:0005737">
    <property type="term" value="C:cytoplasm"/>
    <property type="evidence" value="ECO:0007669"/>
    <property type="project" value="UniProtKB-SubCell"/>
</dbReference>
<comment type="caution">
    <text evidence="19">The sequence shown here is derived from an EMBL/GenBank/DDBJ whole genome shotgun (WGS) entry which is preliminary data.</text>
</comment>
<comment type="miscellaneous">
    <text evidence="16">The active site is a redox-active disulfide bond.</text>
</comment>
<evidence type="ECO:0000256" key="8">
    <source>
        <dbReference type="ARBA" id="ARBA00023002"/>
    </source>
</evidence>
<name>A0A4S1CDS4_9BACT</name>
<comment type="similarity">
    <text evidence="2 16">Belongs to the class-I pyridine nucleotide-disulfide oxidoreductase family.</text>
</comment>
<protein>
    <recommendedName>
        <fullName evidence="4 16">Dihydrolipoyl dehydrogenase</fullName>
        <ecNumber evidence="3 16">1.8.1.4</ecNumber>
    </recommendedName>
</protein>
<dbReference type="GO" id="GO:0050660">
    <property type="term" value="F:flavin adenine dinucleotide binding"/>
    <property type="evidence" value="ECO:0007669"/>
    <property type="project" value="InterPro"/>
</dbReference>
<comment type="subcellular location">
    <subcellularLocation>
        <location evidence="1">Cytoplasm</location>
    </subcellularLocation>
</comment>
<dbReference type="SUPFAM" id="SSF51905">
    <property type="entry name" value="FAD/NAD(P)-binding domain"/>
    <property type="match status" value="1"/>
</dbReference>
<evidence type="ECO:0000256" key="12">
    <source>
        <dbReference type="ARBA" id="ARBA00049187"/>
    </source>
</evidence>
<evidence type="ECO:0000313" key="19">
    <source>
        <dbReference type="EMBL" id="TGU71551.1"/>
    </source>
</evidence>
<evidence type="ECO:0000256" key="6">
    <source>
        <dbReference type="ARBA" id="ARBA00022630"/>
    </source>
</evidence>
<dbReference type="PRINTS" id="PR00368">
    <property type="entry name" value="FADPNR"/>
</dbReference>
<dbReference type="InterPro" id="IPR023753">
    <property type="entry name" value="FAD/NAD-binding_dom"/>
</dbReference>
<dbReference type="InterPro" id="IPR016156">
    <property type="entry name" value="FAD/NAD-linked_Rdtase_dimer_sf"/>
</dbReference>
<comment type="cofactor">
    <cofactor evidence="14 16">
        <name>FAD</name>
        <dbReference type="ChEBI" id="CHEBI:57692"/>
    </cofactor>
    <text evidence="14 16">Binds 1 FAD per subunit.</text>
</comment>
<evidence type="ECO:0000256" key="2">
    <source>
        <dbReference type="ARBA" id="ARBA00007532"/>
    </source>
</evidence>
<dbReference type="RefSeq" id="WP_135871246.1">
    <property type="nucleotide sequence ID" value="NZ_SRSC01000003.1"/>
</dbReference>
<dbReference type="InterPro" id="IPR036188">
    <property type="entry name" value="FAD/NAD-bd_sf"/>
</dbReference>
<proteinExistence type="inferred from homology"/>
<comment type="catalytic activity">
    <reaction evidence="12 16">
        <text>N(6)-[(R)-dihydrolipoyl]-L-lysyl-[protein] + NAD(+) = N(6)-[(R)-lipoyl]-L-lysyl-[protein] + NADH + H(+)</text>
        <dbReference type="Rhea" id="RHEA:15045"/>
        <dbReference type="Rhea" id="RHEA-COMP:10474"/>
        <dbReference type="Rhea" id="RHEA-COMP:10475"/>
        <dbReference type="ChEBI" id="CHEBI:15378"/>
        <dbReference type="ChEBI" id="CHEBI:57540"/>
        <dbReference type="ChEBI" id="CHEBI:57945"/>
        <dbReference type="ChEBI" id="CHEBI:83099"/>
        <dbReference type="ChEBI" id="CHEBI:83100"/>
        <dbReference type="EC" id="1.8.1.4"/>
    </reaction>
</comment>
<evidence type="ECO:0000256" key="10">
    <source>
        <dbReference type="ARBA" id="ARBA00023157"/>
    </source>
</evidence>
<dbReference type="PRINTS" id="PR00411">
    <property type="entry name" value="PNDRDTASEI"/>
</dbReference>
<evidence type="ECO:0000256" key="4">
    <source>
        <dbReference type="ARBA" id="ARBA00016961"/>
    </source>
</evidence>
<dbReference type="InterPro" id="IPR012999">
    <property type="entry name" value="Pyr_OxRdtase_I_AS"/>
</dbReference>
<gene>
    <name evidence="19" type="primary">lpdA</name>
    <name evidence="19" type="ORF">E4633_14665</name>
</gene>
<feature type="binding site" evidence="14">
    <location>
        <position position="309"/>
    </location>
    <ligand>
        <name>FAD</name>
        <dbReference type="ChEBI" id="CHEBI:57692"/>
    </ligand>
</feature>
<feature type="binding site" evidence="14">
    <location>
        <position position="115"/>
    </location>
    <ligand>
        <name>FAD</name>
        <dbReference type="ChEBI" id="CHEBI:57692"/>
    </ligand>
</feature>
<keyword evidence="10" id="KW-1015">Disulfide bond</keyword>
<dbReference type="InterPro" id="IPR006258">
    <property type="entry name" value="Lipoamide_DH"/>
</dbReference>
<keyword evidence="7 14" id="KW-0274">FAD</keyword>
<dbReference type="PIRSF" id="PIRSF000350">
    <property type="entry name" value="Mercury_reductase_MerA"/>
    <property type="match status" value="1"/>
</dbReference>
<dbReference type="GO" id="GO:0004148">
    <property type="term" value="F:dihydrolipoyl dehydrogenase (NADH) activity"/>
    <property type="evidence" value="ECO:0007669"/>
    <property type="project" value="UniProtKB-EC"/>
</dbReference>
<dbReference type="Gene3D" id="3.50.50.60">
    <property type="entry name" value="FAD/NAD(P)-binding domain"/>
    <property type="match status" value="2"/>
</dbReference>
<feature type="binding site" evidence="14">
    <location>
        <position position="269"/>
    </location>
    <ligand>
        <name>NAD(+)</name>
        <dbReference type="ChEBI" id="CHEBI:57540"/>
    </ligand>
</feature>
<dbReference type="Pfam" id="PF02852">
    <property type="entry name" value="Pyr_redox_dim"/>
    <property type="match status" value="1"/>
</dbReference>
<accession>A0A4S1CDS4</accession>
<evidence type="ECO:0000256" key="7">
    <source>
        <dbReference type="ARBA" id="ARBA00022827"/>
    </source>
</evidence>
<dbReference type="NCBIfam" id="TIGR01350">
    <property type="entry name" value="lipoamide_DH"/>
    <property type="match status" value="1"/>
</dbReference>
<keyword evidence="14" id="KW-0547">Nucleotide-binding</keyword>
<feature type="binding site" evidence="14">
    <location>
        <position position="52"/>
    </location>
    <ligand>
        <name>FAD</name>
        <dbReference type="ChEBI" id="CHEBI:57692"/>
    </ligand>
</feature>
<feature type="active site" description="Proton acceptor" evidence="13">
    <location>
        <position position="437"/>
    </location>
</feature>
<evidence type="ECO:0000256" key="5">
    <source>
        <dbReference type="ARBA" id="ARBA00022490"/>
    </source>
</evidence>
<evidence type="ECO:0000256" key="14">
    <source>
        <dbReference type="PIRSR" id="PIRSR000350-3"/>
    </source>
</evidence>
<evidence type="ECO:0000313" key="20">
    <source>
        <dbReference type="Proteomes" id="UP000306416"/>
    </source>
</evidence>
<sequence>MQDFDVVIIGGGPGGINAGIMLSKAGKSVALVQEEPESFGGTCLNRGCMPTKSLLKAATAYRYAKDAAKYGLELHVGPVDLEKVRAVTDGDLGMLRGAVQGMLDQAGITGFRGKGSFESDRVIAVTRNDGSREMLHGETIIIATGSRPKELSIAPFDGKHILSSDQMLVNTELPERLLIVGGGAIGCEFATLYHTFGSDVIIAEAMESLLPREDYEAGKALQAAFEAQGIKVKTGTAIERFTVKDGKVSVAFKNGEVINGIDKVLVGIGRSANVEGLNVEAAGVRTEGGAIKVNDLMETEVPGIYAVGDVAGGLTLAHAAEKEAQLLVQNLLKGSRRALNQQAVPRVAFTHPEVAAVGASREGNGVKAYTFPQVPNGRSVVDKVAPAFVKFFVKEQTSEIAGAVIIGEAATEMIHEMALAVENGLTLQQVGATVHVHPTHSKNILQAIHGCV</sequence>
<evidence type="ECO:0000259" key="17">
    <source>
        <dbReference type="Pfam" id="PF02852"/>
    </source>
</evidence>
<evidence type="ECO:0000259" key="18">
    <source>
        <dbReference type="Pfam" id="PF07992"/>
    </source>
</evidence>
<dbReference type="GO" id="GO:0006103">
    <property type="term" value="P:2-oxoglutarate metabolic process"/>
    <property type="evidence" value="ECO:0007669"/>
    <property type="project" value="TreeGrafter"/>
</dbReference>
<keyword evidence="9 14" id="KW-0520">NAD</keyword>